<evidence type="ECO:0000256" key="3">
    <source>
        <dbReference type="ARBA" id="ARBA00022574"/>
    </source>
</evidence>
<keyword evidence="6" id="KW-0227">DNA damage</keyword>
<dbReference type="SMART" id="SM00320">
    <property type="entry name" value="WD40"/>
    <property type="match status" value="4"/>
</dbReference>
<feature type="region of interest" description="Disordered" evidence="7">
    <location>
        <begin position="16"/>
        <end position="69"/>
    </location>
</feature>
<sequence>MVLSEYEKRRLENIRENEALLRNLEIPTLPTKPSTTTLKKHTPKPKKKEPKVPTRVSNRLRGKSPDKDELKRGLDLVELDAFPGQKRAKNQTQDVLDAKEHKELKNLMQDALSVPNIEPTVKQESGLVIKSDQALEKRLANLKIQHEWATVKVNPSRITACQFHPSDIKLLACSVDTEGYLGFWDVEGVQPDGDPVVYQYRPHTANITDLHFMPSDHSKIMTSSYDGRIRTFDMNKAEFIDDLDLNDESYGITCFDLSQDGHSVWFSTSEGQVIFKDKRSKMVEEHQLRDKKVGCVHLNPVHQHLLAIGSNDRTASMWDTRMLKQQKILQEIEHGYSVTSAYWSPQGDILATTSYDDYIRLFDLTQDKKSLELKAAIHHNNHTG</sequence>
<dbReference type="InterPro" id="IPR050853">
    <property type="entry name" value="WD_repeat_DNA-damage-binding"/>
</dbReference>
<keyword evidence="4" id="KW-0677">Repeat</keyword>
<feature type="repeat" description="WD" evidence="5">
    <location>
        <begin position="200"/>
        <end position="242"/>
    </location>
</feature>
<dbReference type="InterPro" id="IPR001680">
    <property type="entry name" value="WD40_rpt"/>
</dbReference>
<name>A0A367KPL2_RHIST</name>
<feature type="compositionally biased region" description="Low complexity" evidence="7">
    <location>
        <begin position="27"/>
        <end position="37"/>
    </location>
</feature>
<dbReference type="InterPro" id="IPR015943">
    <property type="entry name" value="WD40/YVTN_repeat-like_dom_sf"/>
</dbReference>
<comment type="function">
    <text evidence="6">DNA-binding protein that binds to both single- and double-stranded DNA. Binds preferentially to UV-damaged DNA. May be involved in DNA-metabolic processes.</text>
</comment>
<evidence type="ECO:0000256" key="1">
    <source>
        <dbReference type="ARBA" id="ARBA00005434"/>
    </source>
</evidence>
<dbReference type="GO" id="GO:0003677">
    <property type="term" value="F:DNA binding"/>
    <property type="evidence" value="ECO:0007669"/>
    <property type="project" value="UniProtKB-UniRule"/>
</dbReference>
<dbReference type="STRING" id="4846.A0A367KPL2"/>
<feature type="non-terminal residue" evidence="8">
    <location>
        <position position="384"/>
    </location>
</feature>
<accession>A0A367KPL2</accession>
<dbReference type="GO" id="GO:0006974">
    <property type="term" value="P:DNA damage response"/>
    <property type="evidence" value="ECO:0007669"/>
    <property type="project" value="UniProtKB-KW"/>
</dbReference>
<feature type="repeat" description="WD" evidence="5">
    <location>
        <begin position="331"/>
        <end position="372"/>
    </location>
</feature>
<dbReference type="PANTHER" id="PTHR14773">
    <property type="entry name" value="WD REPEAT-CONTAINING PROTEIN 76"/>
    <property type="match status" value="1"/>
</dbReference>
<comment type="caution">
    <text evidence="8">The sequence shown here is derived from an EMBL/GenBank/DDBJ whole genome shotgun (WGS) entry which is preliminary data.</text>
</comment>
<dbReference type="GO" id="GO:0005634">
    <property type="term" value="C:nucleus"/>
    <property type="evidence" value="ECO:0007669"/>
    <property type="project" value="TreeGrafter"/>
</dbReference>
<dbReference type="EMBL" id="PJQM01000777">
    <property type="protein sequence ID" value="RCI04136.1"/>
    <property type="molecule type" value="Genomic_DNA"/>
</dbReference>
<dbReference type="OrthoDB" id="9890280at2759"/>
<evidence type="ECO:0000256" key="6">
    <source>
        <dbReference type="RuleBase" id="RU365004"/>
    </source>
</evidence>
<comment type="similarity">
    <text evidence="1 6">Belongs to the WD repeat DDB2/WDR76 family.</text>
</comment>
<dbReference type="GO" id="GO:2000001">
    <property type="term" value="P:regulation of DNA damage checkpoint"/>
    <property type="evidence" value="ECO:0007669"/>
    <property type="project" value="TreeGrafter"/>
</dbReference>
<dbReference type="PROSITE" id="PS50082">
    <property type="entry name" value="WD_REPEATS_2"/>
    <property type="match status" value="2"/>
</dbReference>
<gene>
    <name evidence="8" type="primary">WDR76</name>
    <name evidence="8" type="ORF">CU098_012832</name>
</gene>
<dbReference type="Pfam" id="PF00400">
    <property type="entry name" value="WD40"/>
    <property type="match status" value="3"/>
</dbReference>
<evidence type="ECO:0000256" key="2">
    <source>
        <dbReference type="ARBA" id="ARBA00021132"/>
    </source>
</evidence>
<evidence type="ECO:0000256" key="5">
    <source>
        <dbReference type="PROSITE-ProRule" id="PRU00221"/>
    </source>
</evidence>
<proteinExistence type="inferred from homology"/>
<evidence type="ECO:0000256" key="7">
    <source>
        <dbReference type="SAM" id="MobiDB-lite"/>
    </source>
</evidence>
<dbReference type="PANTHER" id="PTHR14773:SF0">
    <property type="entry name" value="WD REPEAT-CONTAINING PROTEIN 76"/>
    <property type="match status" value="1"/>
</dbReference>
<dbReference type="Gene3D" id="2.130.10.10">
    <property type="entry name" value="YVTN repeat-like/Quinoprotein amine dehydrogenase"/>
    <property type="match status" value="1"/>
</dbReference>
<dbReference type="SUPFAM" id="SSF50978">
    <property type="entry name" value="WD40 repeat-like"/>
    <property type="match status" value="1"/>
</dbReference>
<dbReference type="InterPro" id="IPR036322">
    <property type="entry name" value="WD40_repeat_dom_sf"/>
</dbReference>
<keyword evidence="9" id="KW-1185">Reference proteome</keyword>
<reference evidence="8 9" key="1">
    <citation type="journal article" date="2018" name="G3 (Bethesda)">
        <title>Phylogenetic and Phylogenomic Definition of Rhizopus Species.</title>
        <authorList>
            <person name="Gryganskyi A.P."/>
            <person name="Golan J."/>
            <person name="Dolatabadi S."/>
            <person name="Mondo S."/>
            <person name="Robb S."/>
            <person name="Idnurm A."/>
            <person name="Muszewska A."/>
            <person name="Steczkiewicz K."/>
            <person name="Masonjones S."/>
            <person name="Liao H.L."/>
            <person name="Gajdeczka M.T."/>
            <person name="Anike F."/>
            <person name="Vuek A."/>
            <person name="Anishchenko I.M."/>
            <person name="Voigt K."/>
            <person name="de Hoog G.S."/>
            <person name="Smith M.E."/>
            <person name="Heitman J."/>
            <person name="Vilgalys R."/>
            <person name="Stajich J.E."/>
        </authorList>
    </citation>
    <scope>NUCLEOTIDE SEQUENCE [LARGE SCALE GENOMIC DNA]</scope>
    <source>
        <strain evidence="8 9">LSU 92-RS-03</strain>
    </source>
</reference>
<protein>
    <recommendedName>
        <fullName evidence="2 6">DNA damage-binding protein CMR1</fullName>
    </recommendedName>
</protein>
<evidence type="ECO:0000313" key="9">
    <source>
        <dbReference type="Proteomes" id="UP000253551"/>
    </source>
</evidence>
<evidence type="ECO:0000256" key="4">
    <source>
        <dbReference type="ARBA" id="ARBA00022737"/>
    </source>
</evidence>
<dbReference type="Proteomes" id="UP000253551">
    <property type="component" value="Unassembled WGS sequence"/>
</dbReference>
<keyword evidence="3 5" id="KW-0853">WD repeat</keyword>
<feature type="compositionally biased region" description="Basic residues" evidence="7">
    <location>
        <begin position="38"/>
        <end position="49"/>
    </location>
</feature>
<keyword evidence="6" id="KW-0238">DNA-binding</keyword>
<evidence type="ECO:0000313" key="8">
    <source>
        <dbReference type="EMBL" id="RCI04136.1"/>
    </source>
</evidence>
<organism evidence="8 9">
    <name type="scientific">Rhizopus stolonifer</name>
    <name type="common">Rhizopus nigricans</name>
    <dbReference type="NCBI Taxonomy" id="4846"/>
    <lineage>
        <taxon>Eukaryota</taxon>
        <taxon>Fungi</taxon>
        <taxon>Fungi incertae sedis</taxon>
        <taxon>Mucoromycota</taxon>
        <taxon>Mucoromycotina</taxon>
        <taxon>Mucoromycetes</taxon>
        <taxon>Mucorales</taxon>
        <taxon>Mucorineae</taxon>
        <taxon>Rhizopodaceae</taxon>
        <taxon>Rhizopus</taxon>
    </lineage>
</organism>
<dbReference type="AlphaFoldDB" id="A0A367KPL2"/>